<keyword evidence="5" id="KW-1185">Reference proteome</keyword>
<reference evidence="5" key="1">
    <citation type="journal article" date="2019" name="Int. J. Syst. Evol. Microbiol.">
        <title>The Global Catalogue of Microorganisms (GCM) 10K type strain sequencing project: providing services to taxonomists for standard genome sequencing and annotation.</title>
        <authorList>
            <consortium name="The Broad Institute Genomics Platform"/>
            <consortium name="The Broad Institute Genome Sequencing Center for Infectious Disease"/>
            <person name="Wu L."/>
            <person name="Ma J."/>
        </authorList>
    </citation>
    <scope>NUCLEOTIDE SEQUENCE [LARGE SCALE GENOMIC DNA]</scope>
    <source>
        <strain evidence="5">TBRC 1826</strain>
    </source>
</reference>
<evidence type="ECO:0000313" key="4">
    <source>
        <dbReference type="EMBL" id="MFC3995107.1"/>
    </source>
</evidence>
<sequence>MSAGLTTGALPDLGPEEPPGARRAGARAALLERTLAEVERVVVGQDRLVERLLVGLLARGHCLLEGAPGVAKTLAARTLADVIGGRFARLRLTPDLVPADVVGTRVRRPSGEGFETEPGPLFAHLVLADDIELAPAKVRSALLEAMDDGQATIAGTAHPLPSPFLVLATRNPLGPDGGGRPLSEAQRDRFLMKLVVDHPAPLDELTILRRRTGARPPRAAAVLDPGLVAELQAAADDVFVHDAVAEYIVRLVHATRDPAAYGLTAVARLLEYGAGPRATLGLAAAGRALAVLRGRDYLLPGDVADVATDVLAHRLVPTPAALAGGHDPRAVAGWVLEGVPRPEIVPSGTGPWPGPPS</sequence>
<dbReference type="Gene3D" id="1.10.8.80">
    <property type="entry name" value="Magnesium chelatase subunit I, C-Terminal domain"/>
    <property type="match status" value="1"/>
</dbReference>
<dbReference type="EMBL" id="JBHSBH010000003">
    <property type="protein sequence ID" value="MFC3995107.1"/>
    <property type="molecule type" value="Genomic_DNA"/>
</dbReference>
<evidence type="ECO:0000259" key="3">
    <source>
        <dbReference type="Pfam" id="PF17863"/>
    </source>
</evidence>
<organism evidence="4 5">
    <name type="scientific">Nocardiopsis sediminis</name>
    <dbReference type="NCBI Taxonomy" id="1778267"/>
    <lineage>
        <taxon>Bacteria</taxon>
        <taxon>Bacillati</taxon>
        <taxon>Actinomycetota</taxon>
        <taxon>Actinomycetes</taxon>
        <taxon>Streptosporangiales</taxon>
        <taxon>Nocardiopsidaceae</taxon>
        <taxon>Nocardiopsis</taxon>
    </lineage>
</organism>
<feature type="domain" description="ChlI/MoxR AAA lid" evidence="3">
    <location>
        <begin position="264"/>
        <end position="321"/>
    </location>
</feature>
<dbReference type="InterPro" id="IPR011703">
    <property type="entry name" value="ATPase_AAA-3"/>
</dbReference>
<dbReference type="InterPro" id="IPR041628">
    <property type="entry name" value="ChlI/MoxR_AAA_lid"/>
</dbReference>
<comment type="caution">
    <text evidence="4">The sequence shown here is derived from an EMBL/GenBank/DDBJ whole genome shotgun (WGS) entry which is preliminary data.</text>
</comment>
<dbReference type="Pfam" id="PF17863">
    <property type="entry name" value="AAA_lid_2"/>
    <property type="match status" value="1"/>
</dbReference>
<dbReference type="Proteomes" id="UP001595847">
    <property type="component" value="Unassembled WGS sequence"/>
</dbReference>
<accession>A0ABV8FG82</accession>
<proteinExistence type="predicted"/>
<feature type="domain" description="ATPase AAA-3" evidence="2">
    <location>
        <begin position="61"/>
        <end position="192"/>
    </location>
</feature>
<evidence type="ECO:0000259" key="2">
    <source>
        <dbReference type="Pfam" id="PF07726"/>
    </source>
</evidence>
<protein>
    <submittedName>
        <fullName evidence="4">AAA family ATPase</fullName>
    </submittedName>
</protein>
<dbReference type="PIRSF" id="PIRSF002849">
    <property type="entry name" value="AAA_ATPase_chaperone_MoxR_prd"/>
    <property type="match status" value="1"/>
</dbReference>
<dbReference type="PANTHER" id="PTHR42759:SF1">
    <property type="entry name" value="MAGNESIUM-CHELATASE SUBUNIT CHLD"/>
    <property type="match status" value="1"/>
</dbReference>
<evidence type="ECO:0000313" key="5">
    <source>
        <dbReference type="Proteomes" id="UP001595847"/>
    </source>
</evidence>
<gene>
    <name evidence="4" type="ORF">ACFOVU_04225</name>
</gene>
<dbReference type="CDD" id="cd00009">
    <property type="entry name" value="AAA"/>
    <property type="match status" value="1"/>
</dbReference>
<dbReference type="SUPFAM" id="SSF52540">
    <property type="entry name" value="P-loop containing nucleoside triphosphate hydrolases"/>
    <property type="match status" value="1"/>
</dbReference>
<dbReference type="PANTHER" id="PTHR42759">
    <property type="entry name" value="MOXR FAMILY PROTEIN"/>
    <property type="match status" value="1"/>
</dbReference>
<feature type="region of interest" description="Disordered" evidence="1">
    <location>
        <begin position="1"/>
        <end position="25"/>
    </location>
</feature>
<dbReference type="Gene3D" id="3.40.50.300">
    <property type="entry name" value="P-loop containing nucleotide triphosphate hydrolases"/>
    <property type="match status" value="1"/>
</dbReference>
<dbReference type="Pfam" id="PF07726">
    <property type="entry name" value="AAA_3"/>
    <property type="match status" value="1"/>
</dbReference>
<evidence type="ECO:0000256" key="1">
    <source>
        <dbReference type="SAM" id="MobiDB-lite"/>
    </source>
</evidence>
<dbReference type="InterPro" id="IPR027417">
    <property type="entry name" value="P-loop_NTPase"/>
</dbReference>
<name>A0ABV8FG82_9ACTN</name>
<dbReference type="InterPro" id="IPR050764">
    <property type="entry name" value="CbbQ/NirQ/NorQ/GpvN"/>
</dbReference>
<dbReference type="RefSeq" id="WP_378529941.1">
    <property type="nucleotide sequence ID" value="NZ_JBHSBH010000003.1"/>
</dbReference>